<dbReference type="InterPro" id="IPR014001">
    <property type="entry name" value="Helicase_ATP-bd"/>
</dbReference>
<dbReference type="InterPro" id="IPR011332">
    <property type="entry name" value="Ribosomal_zn-bd"/>
</dbReference>
<dbReference type="InterPro" id="IPR027417">
    <property type="entry name" value="P-loop_NTPase"/>
</dbReference>
<dbReference type="Pfam" id="PF00271">
    <property type="entry name" value="Helicase_C"/>
    <property type="match status" value="1"/>
</dbReference>
<sequence>MTSSPLTYSLRPYQQEAVNATISHFRKSHAPAVIVLPTGAGKSLVIAELARLAKGSVLVLAHVKELVEQNCEKYRQYDDNVSIFSAGLSEKNSSAKIVFGSIQSVARNLDQFSRIFSLVIIDECHRVSMNEDAQYWTVIHHLKSHNEHLKILGLTATPYRTGSGWIYQAHQPLNTIRTTEETPFSLCIYELTLKKMINDGYLCKPILLNAPVAFYDFDKQSSQSSTELLTHSLETDEESLNAIVRASHRATAKICAQIISLSNDRKGVMIFAATVEHAKEVYGYLPKNNSAIVLGDMSNKARDSVIQAFKSQAIKYLVNVAVLTTGFDAPHVDVIALLRSTQSASLFQQIIGRGLRLSPNKTDCLILDYAQTPFDLYQPEINDKKPSKDSVVVEVPCPLCNHTNQFWGIVDNDGDLVEHYGRRCQGIIDIKTNYQDLSQQRTLQQCSYRFRFKQCPNCNEENDIAARRCTHCNHVFIDPDKRLKEALQLKDIMVIRCGGLSLSKVQLSKGTRLQVTYHDEDGAEVSEFFAFDNPKQVYAFQKYFVRLHWRPSNISIESAVSTMNTVDAAILHSHQFRAPDFVIARQRKYSHKREKASAPKQWEVMEKLFDYEGPHRKAFEEF</sequence>
<feature type="domain" description="Helicase C-terminal" evidence="2">
    <location>
        <begin position="253"/>
        <end position="399"/>
    </location>
</feature>
<gene>
    <name evidence="3" type="ORF">GCM10007877_07770</name>
</gene>
<dbReference type="GO" id="GO:0016787">
    <property type="term" value="F:hydrolase activity"/>
    <property type="evidence" value="ECO:0007669"/>
    <property type="project" value="InterPro"/>
</dbReference>
<organism evidence="3 4">
    <name type="scientific">Marinibactrum halimedae</name>
    <dbReference type="NCBI Taxonomy" id="1444977"/>
    <lineage>
        <taxon>Bacteria</taxon>
        <taxon>Pseudomonadati</taxon>
        <taxon>Pseudomonadota</taxon>
        <taxon>Gammaproteobacteria</taxon>
        <taxon>Cellvibrionales</taxon>
        <taxon>Cellvibrionaceae</taxon>
        <taxon>Marinibactrum</taxon>
    </lineage>
</organism>
<dbReference type="GO" id="GO:0003677">
    <property type="term" value="F:DNA binding"/>
    <property type="evidence" value="ECO:0007669"/>
    <property type="project" value="InterPro"/>
</dbReference>
<evidence type="ECO:0000313" key="3">
    <source>
        <dbReference type="EMBL" id="GLS25063.1"/>
    </source>
</evidence>
<dbReference type="Gene3D" id="3.40.50.300">
    <property type="entry name" value="P-loop containing nucleotide triphosphate hydrolases"/>
    <property type="match status" value="2"/>
</dbReference>
<keyword evidence="3" id="KW-0067">ATP-binding</keyword>
<dbReference type="RefSeq" id="WP_232592713.1">
    <property type="nucleotide sequence ID" value="NZ_BSPD01000021.1"/>
</dbReference>
<dbReference type="PROSITE" id="PS51194">
    <property type="entry name" value="HELICASE_CTER"/>
    <property type="match status" value="1"/>
</dbReference>
<dbReference type="GO" id="GO:0004386">
    <property type="term" value="F:helicase activity"/>
    <property type="evidence" value="ECO:0007669"/>
    <property type="project" value="UniProtKB-KW"/>
</dbReference>
<dbReference type="InterPro" id="IPR050742">
    <property type="entry name" value="Helicase_Restrict-Modif_Enz"/>
</dbReference>
<name>A0AA37T4K1_9GAMM</name>
<accession>A0AA37T4K1</accession>
<dbReference type="InterPro" id="IPR006935">
    <property type="entry name" value="Helicase/UvrB_N"/>
</dbReference>
<dbReference type="AlphaFoldDB" id="A0AA37T4K1"/>
<keyword evidence="4" id="KW-1185">Reference proteome</keyword>
<dbReference type="SUPFAM" id="SSF57829">
    <property type="entry name" value="Zn-binding ribosomal proteins"/>
    <property type="match status" value="1"/>
</dbReference>
<dbReference type="GO" id="GO:0005829">
    <property type="term" value="C:cytosol"/>
    <property type="evidence" value="ECO:0007669"/>
    <property type="project" value="TreeGrafter"/>
</dbReference>
<dbReference type="InterPro" id="IPR001650">
    <property type="entry name" value="Helicase_C-like"/>
</dbReference>
<dbReference type="PANTHER" id="PTHR47396">
    <property type="entry name" value="TYPE I RESTRICTION ENZYME ECOKI R PROTEIN"/>
    <property type="match status" value="1"/>
</dbReference>
<dbReference type="PROSITE" id="PS51192">
    <property type="entry name" value="HELICASE_ATP_BIND_1"/>
    <property type="match status" value="1"/>
</dbReference>
<dbReference type="Proteomes" id="UP001156870">
    <property type="component" value="Unassembled WGS sequence"/>
</dbReference>
<feature type="domain" description="Helicase ATP-binding" evidence="1">
    <location>
        <begin position="23"/>
        <end position="176"/>
    </location>
</feature>
<dbReference type="PANTHER" id="PTHR47396:SF1">
    <property type="entry name" value="ATP-DEPENDENT HELICASE IRC3-RELATED"/>
    <property type="match status" value="1"/>
</dbReference>
<dbReference type="SMART" id="SM00490">
    <property type="entry name" value="HELICc"/>
    <property type="match status" value="1"/>
</dbReference>
<dbReference type="SMART" id="SM00487">
    <property type="entry name" value="DEXDc"/>
    <property type="match status" value="1"/>
</dbReference>
<evidence type="ECO:0000313" key="4">
    <source>
        <dbReference type="Proteomes" id="UP001156870"/>
    </source>
</evidence>
<keyword evidence="3" id="KW-0547">Nucleotide-binding</keyword>
<dbReference type="Pfam" id="PF04851">
    <property type="entry name" value="ResIII"/>
    <property type="match status" value="1"/>
</dbReference>
<dbReference type="SUPFAM" id="SSF52540">
    <property type="entry name" value="P-loop containing nucleoside triphosphate hydrolases"/>
    <property type="match status" value="1"/>
</dbReference>
<keyword evidence="3" id="KW-0347">Helicase</keyword>
<dbReference type="FunFam" id="3.40.50.300:FF:000794">
    <property type="entry name" value="ATP-dependent RNA helicase"/>
    <property type="match status" value="1"/>
</dbReference>
<evidence type="ECO:0000259" key="1">
    <source>
        <dbReference type="PROSITE" id="PS51192"/>
    </source>
</evidence>
<keyword evidence="3" id="KW-0378">Hydrolase</keyword>
<protein>
    <submittedName>
        <fullName evidence="3">ATP-dependent helicase</fullName>
    </submittedName>
</protein>
<proteinExistence type="predicted"/>
<dbReference type="EMBL" id="BSPD01000021">
    <property type="protein sequence ID" value="GLS25063.1"/>
    <property type="molecule type" value="Genomic_DNA"/>
</dbReference>
<dbReference type="GO" id="GO:0005524">
    <property type="term" value="F:ATP binding"/>
    <property type="evidence" value="ECO:0007669"/>
    <property type="project" value="InterPro"/>
</dbReference>
<comment type="caution">
    <text evidence="3">The sequence shown here is derived from an EMBL/GenBank/DDBJ whole genome shotgun (WGS) entry which is preliminary data.</text>
</comment>
<dbReference type="GO" id="GO:0006412">
    <property type="term" value="P:translation"/>
    <property type="evidence" value="ECO:0007669"/>
    <property type="project" value="InterPro"/>
</dbReference>
<evidence type="ECO:0000259" key="2">
    <source>
        <dbReference type="PROSITE" id="PS51194"/>
    </source>
</evidence>
<reference evidence="3 4" key="1">
    <citation type="journal article" date="2014" name="Int. J. Syst. Evol. Microbiol.">
        <title>Complete genome sequence of Corynebacterium casei LMG S-19264T (=DSM 44701T), isolated from a smear-ripened cheese.</title>
        <authorList>
            <consortium name="US DOE Joint Genome Institute (JGI-PGF)"/>
            <person name="Walter F."/>
            <person name="Albersmeier A."/>
            <person name="Kalinowski J."/>
            <person name="Ruckert C."/>
        </authorList>
    </citation>
    <scope>NUCLEOTIDE SEQUENCE [LARGE SCALE GENOMIC DNA]</scope>
    <source>
        <strain evidence="3 4">NBRC 110095</strain>
    </source>
</reference>